<feature type="transmembrane region" description="Helical" evidence="2">
    <location>
        <begin position="340"/>
        <end position="357"/>
    </location>
</feature>
<dbReference type="Gene3D" id="1.25.40.10">
    <property type="entry name" value="Tetratricopeptide repeat domain"/>
    <property type="match status" value="1"/>
</dbReference>
<accession>A0ABU6G1V6</accession>
<keyword evidence="2" id="KW-0472">Membrane</keyword>
<dbReference type="InterPro" id="IPR011990">
    <property type="entry name" value="TPR-like_helical_dom_sf"/>
</dbReference>
<dbReference type="SUPFAM" id="SSF48452">
    <property type="entry name" value="TPR-like"/>
    <property type="match status" value="1"/>
</dbReference>
<feature type="transmembrane region" description="Helical" evidence="2">
    <location>
        <begin position="112"/>
        <end position="129"/>
    </location>
</feature>
<feature type="transmembrane region" description="Helical" evidence="2">
    <location>
        <begin position="135"/>
        <end position="154"/>
    </location>
</feature>
<gene>
    <name evidence="3" type="ORF">P4I72_12540</name>
</gene>
<keyword evidence="2" id="KW-1133">Transmembrane helix</keyword>
<feature type="transmembrane region" description="Helical" evidence="2">
    <location>
        <begin position="310"/>
        <end position="328"/>
    </location>
</feature>
<dbReference type="SMART" id="SM00028">
    <property type="entry name" value="TPR"/>
    <property type="match status" value="2"/>
</dbReference>
<feature type="transmembrane region" description="Helical" evidence="2">
    <location>
        <begin position="7"/>
        <end position="29"/>
    </location>
</feature>
<dbReference type="EMBL" id="JARLKY010000026">
    <property type="protein sequence ID" value="MEC0227956.1"/>
    <property type="molecule type" value="Genomic_DNA"/>
</dbReference>
<feature type="transmembrane region" description="Helical" evidence="2">
    <location>
        <begin position="263"/>
        <end position="279"/>
    </location>
</feature>
<feature type="repeat" description="TPR" evidence="1">
    <location>
        <begin position="513"/>
        <end position="546"/>
    </location>
</feature>
<feature type="transmembrane region" description="Helical" evidence="2">
    <location>
        <begin position="81"/>
        <end position="100"/>
    </location>
</feature>
<dbReference type="PROSITE" id="PS50005">
    <property type="entry name" value="TPR"/>
    <property type="match status" value="1"/>
</dbReference>
<dbReference type="RefSeq" id="WP_326072246.1">
    <property type="nucleotide sequence ID" value="NZ_JARLKY010000026.1"/>
</dbReference>
<dbReference type="Pfam" id="PF13181">
    <property type="entry name" value="TPR_8"/>
    <property type="match status" value="1"/>
</dbReference>
<evidence type="ECO:0000313" key="3">
    <source>
        <dbReference type="EMBL" id="MEC0227956.1"/>
    </source>
</evidence>
<proteinExistence type="predicted"/>
<feature type="transmembrane region" description="Helical" evidence="2">
    <location>
        <begin position="166"/>
        <end position="190"/>
    </location>
</feature>
<comment type="caution">
    <text evidence="3">The sequence shown here is derived from an EMBL/GenBank/DDBJ whole genome shotgun (WGS) entry which is preliminary data.</text>
</comment>
<evidence type="ECO:0008006" key="5">
    <source>
        <dbReference type="Google" id="ProtNLM"/>
    </source>
</evidence>
<keyword evidence="4" id="KW-1185">Reference proteome</keyword>
<name>A0ABU6G1V6_9BACL</name>
<dbReference type="PROSITE" id="PS51257">
    <property type="entry name" value="PROKAR_LIPOPROTEIN"/>
    <property type="match status" value="1"/>
</dbReference>
<evidence type="ECO:0000313" key="4">
    <source>
        <dbReference type="Proteomes" id="UP001338137"/>
    </source>
</evidence>
<protein>
    <recommendedName>
        <fullName evidence="5">Tetratricopeptide repeat protein</fullName>
    </recommendedName>
</protein>
<organism evidence="3 4">
    <name type="scientific">Paenibacillus alba</name>
    <dbReference type="NCBI Taxonomy" id="1197127"/>
    <lineage>
        <taxon>Bacteria</taxon>
        <taxon>Bacillati</taxon>
        <taxon>Bacillota</taxon>
        <taxon>Bacilli</taxon>
        <taxon>Bacillales</taxon>
        <taxon>Paenibacillaceae</taxon>
        <taxon>Paenibacillus</taxon>
    </lineage>
</organism>
<evidence type="ECO:0000256" key="2">
    <source>
        <dbReference type="SAM" id="Phobius"/>
    </source>
</evidence>
<feature type="transmembrane region" description="Helical" evidence="2">
    <location>
        <begin position="286"/>
        <end position="304"/>
    </location>
</feature>
<evidence type="ECO:0000256" key="1">
    <source>
        <dbReference type="PROSITE-ProRule" id="PRU00339"/>
    </source>
</evidence>
<keyword evidence="2" id="KW-0812">Transmembrane</keyword>
<keyword evidence="1" id="KW-0802">TPR repeat</keyword>
<dbReference type="InterPro" id="IPR019734">
    <property type="entry name" value="TPR_rpt"/>
</dbReference>
<feature type="transmembrane region" description="Helical" evidence="2">
    <location>
        <begin position="202"/>
        <end position="219"/>
    </location>
</feature>
<sequence>MNKVISYKTIIGTVLTILGCYYFCLKFVYPGYFSPLIPYHADNFLYYSSAMEFHLSGDIFKHVRFVSTFIMSLFADFDFKIFNLCLIGIALGNLGLTLFFVRLITNKKINRLLIVFYLILVFTHPSFYTNYWFDIYNTFAYCFMILTLISWLLYTRHNYYMFKWIAFATIFLCFFSKETYIFSLLFFLAFQWVFGEKKHRTLLYLMMGYTLLIYGLVFYQSNFISNGPFINSTASQHDTYFISLNIFSVIKSYWFYVKLFANPFTLVVLSGVFIVNIATKTDWKNPFLLFVMGVLTYAPYSVLPNHLFEFYSWLAAPLSFSTILMISVKLDFIGKKIQTFGFFIIGIMIVFGIAWNTRAYDGQSSKWILNEESVNRHILSSFAFMQNQVAPGDRVLVTGVNSSFNPFLNLNFIDLSFNKKQKSYWTITINSQNDEKKTSHVSTLMLKDIQLINYDKVFIFDDQGFLTKFINRNEIELIPNSEENNLEMTNADLLLIPALNPESKKLLANPEDTDALMQVGIIYSQKRLFDKAQFYLEKALSIELKRTTTPNPYIYHYLGFIKEEEGENKEALAFYKEAVARMSNGQENFYFYEAVKRIEEKLK</sequence>
<reference evidence="3 4" key="1">
    <citation type="submission" date="2023-03" db="EMBL/GenBank/DDBJ databases">
        <title>Bacillus Genome Sequencing.</title>
        <authorList>
            <person name="Dunlap C."/>
        </authorList>
    </citation>
    <scope>NUCLEOTIDE SEQUENCE [LARGE SCALE GENOMIC DNA]</scope>
    <source>
        <strain evidence="3 4">BD-533</strain>
    </source>
</reference>
<dbReference type="Proteomes" id="UP001338137">
    <property type="component" value="Unassembled WGS sequence"/>
</dbReference>